<accession>A0A3M0CYL7</accession>
<dbReference type="Proteomes" id="UP000282007">
    <property type="component" value="Chromosome"/>
</dbReference>
<dbReference type="OrthoDB" id="124691at2157"/>
<evidence type="ECO:0000313" key="2">
    <source>
        <dbReference type="EMBL" id="AZH24956.1"/>
    </source>
</evidence>
<sequence>MTRFAEDRRARVPFALVGVLLLVGASTFGAAVSTRGPDRVDRDADTAMERASAETTAALRSAVGEAAREAAAEPVTSPAETPYGRLLSDDRPFRDALRLRIYLAARERLSVTRYRRGDVTAVASLPGGTTPAELRRGMERVEIRGVENGTALRVTVRNVTVAAREDGRAVASEQRDWTVTVSTPVLALHDRATAFETRLNRGPLEGPGLGRRLTARLYPVAWARGWGQYYGGPIANVVANRHVETSTNGAVLETQRAVFGRSDPAGRRAMRRAYREFAVREFAAGTPVDGSQATRILPRPNRNTTTSGGVPLPGRRGTDGATPDRSITVDVGTLSGRALVGLRRDTGRRNRSLDGVLRAAYRVETELRTTREQTYDEPRPDPDAPGEEWSLRRTDVATDAEVDPSVGSTPSVGAEERRFGGFARHVALEREVTWTWERGNDTRTTTGEWTERYRVGVTIVGTYAPNGTAPDRPTRPRFERGGPLDGPNLADVAAKAERQLVERQGGREAVAVAVADDTLGVSERVVYGDRPDELRSWTNTDLTAFRKRLETVNVSVSAGAVATYAENPPAQLATELRRRRASLIDAPARYRGVADRARIGARAALLDATIRRLERRAVSHNTTREAFDTALGDVGLGSSRQLREILDQRGTPVPSQRATLPGSPPGGAVGVVPDGSPAYLTVASVSHDRAPGVPPSRSYRPLSAKNVNLFAVPYGDAADTVTSSGIDGASGVRLRTAAQILVASESMSNASVRAARRPLRESVSESVDLIRSRTRRVVRNETTLTRSEAQAAVAEGFARWEGPGRRALAASNGSLAAAIAVAADERASDGNSGRTDRLETALDAAIVDVRRTPAATVGEGLVQEALTRVRDRAVARAVSTAKARIDRSRVKKRLGTIPAGLPVAPVPGYWYATVNVWEVQVRGAYARFTLRTRRGTPPSSPGASVRYVRDGSTVRLDVDGDGTPERLGRDDRVDFETRTVVAVAVPPYRSGVGDVDGNADERSGTWPRPRCTSWEAESCPDSGRE</sequence>
<evidence type="ECO:0000313" key="3">
    <source>
        <dbReference type="EMBL" id="RMB13827.1"/>
    </source>
</evidence>
<dbReference type="EMBL" id="CP034145">
    <property type="protein sequence ID" value="AZH24956.1"/>
    <property type="molecule type" value="Genomic_DNA"/>
</dbReference>
<dbReference type="AlphaFoldDB" id="A0A3M0CYL7"/>
<dbReference type="InterPro" id="IPR055710">
    <property type="entry name" value="DUF7286"/>
</dbReference>
<dbReference type="EMBL" id="REFS01000004">
    <property type="protein sequence ID" value="RMB13827.1"/>
    <property type="molecule type" value="Genomic_DNA"/>
</dbReference>
<dbReference type="RefSeq" id="WP_124897033.1">
    <property type="nucleotide sequence ID" value="NZ_CP034145.1"/>
</dbReference>
<dbReference type="Pfam" id="PF23957">
    <property type="entry name" value="DUF7286"/>
    <property type="match status" value="1"/>
</dbReference>
<feature type="region of interest" description="Disordered" evidence="1">
    <location>
        <begin position="67"/>
        <end position="86"/>
    </location>
</feature>
<feature type="region of interest" description="Disordered" evidence="1">
    <location>
        <begin position="991"/>
        <end position="1025"/>
    </location>
</feature>
<dbReference type="Proteomes" id="UP000277326">
    <property type="component" value="Unassembled WGS sequence"/>
</dbReference>
<feature type="region of interest" description="Disordered" evidence="1">
    <location>
        <begin position="368"/>
        <end position="389"/>
    </location>
</feature>
<proteinExistence type="predicted"/>
<organism evidence="3 4">
    <name type="scientific">Haloplanus aerogenes</name>
    <dbReference type="NCBI Taxonomy" id="660522"/>
    <lineage>
        <taxon>Archaea</taxon>
        <taxon>Methanobacteriati</taxon>
        <taxon>Methanobacteriota</taxon>
        <taxon>Stenosarchaea group</taxon>
        <taxon>Halobacteria</taxon>
        <taxon>Halobacteriales</taxon>
        <taxon>Haloferacaceae</taxon>
        <taxon>Haloplanus</taxon>
    </lineage>
</organism>
<keyword evidence="5" id="KW-1185">Reference proteome</keyword>
<feature type="region of interest" description="Disordered" evidence="1">
    <location>
        <begin position="288"/>
        <end position="328"/>
    </location>
</feature>
<evidence type="ECO:0000313" key="4">
    <source>
        <dbReference type="Proteomes" id="UP000277326"/>
    </source>
</evidence>
<reference evidence="2 5" key="2">
    <citation type="submission" date="2018-07" db="EMBL/GenBank/DDBJ databases">
        <title>Genome sequences of Haloplanus aerogenes JCM 16430T.</title>
        <authorList>
            <person name="Kim Y.B."/>
            <person name="Roh S.W."/>
        </authorList>
    </citation>
    <scope>NUCLEOTIDE SEQUENCE [LARGE SCALE GENOMIC DNA]</scope>
    <source>
        <strain evidence="2 5">JCM 16430</strain>
    </source>
</reference>
<dbReference type="GeneID" id="38470829"/>
<dbReference type="KEGG" id="haer:DU502_06045"/>
<gene>
    <name evidence="3" type="ORF">ATH50_2269</name>
    <name evidence="2" type="ORF">DU502_06045</name>
</gene>
<reference evidence="3 4" key="1">
    <citation type="journal article" date="2015" name="Stand. Genomic Sci.">
        <title>Genomic Encyclopedia of Bacterial and Archaeal Type Strains, Phase III: the genomes of soil and plant-associated and newly described type strains.</title>
        <authorList>
            <person name="Whitman W.B."/>
            <person name="Woyke T."/>
            <person name="Klenk H.P."/>
            <person name="Zhou Y."/>
            <person name="Lilburn T.G."/>
            <person name="Beck B.J."/>
            <person name="De Vos P."/>
            <person name="Vandamme P."/>
            <person name="Eisen J.A."/>
            <person name="Garrity G."/>
            <person name="Hugenholtz P."/>
            <person name="Kyrpides N.C."/>
        </authorList>
    </citation>
    <scope>NUCLEOTIDE SEQUENCE [LARGE SCALE GENOMIC DNA]</scope>
    <source>
        <strain evidence="3 4">CGMCC 1.10124</strain>
    </source>
</reference>
<evidence type="ECO:0000256" key="1">
    <source>
        <dbReference type="SAM" id="MobiDB-lite"/>
    </source>
</evidence>
<feature type="compositionally biased region" description="Basic and acidic residues" evidence="1">
    <location>
        <begin position="368"/>
        <end position="382"/>
    </location>
</feature>
<reference evidence="3" key="3">
    <citation type="submission" date="2018-10" db="EMBL/GenBank/DDBJ databases">
        <authorList>
            <person name="Whitman W."/>
            <person name="Huntemann M."/>
            <person name="Clum A."/>
            <person name="Pillay M."/>
            <person name="Palaniappan K."/>
            <person name="Varghese N."/>
            <person name="Mikhailova N."/>
            <person name="Stamatis D."/>
            <person name="Reddy T."/>
            <person name="Daum C."/>
            <person name="Shapiro N."/>
            <person name="Ivanova N."/>
            <person name="Kyrpides N."/>
            <person name="Woyke T."/>
        </authorList>
    </citation>
    <scope>NUCLEOTIDE SEQUENCE</scope>
    <source>
        <strain evidence="3">CGMCC 1.10124</strain>
    </source>
</reference>
<protein>
    <submittedName>
        <fullName evidence="3">Uncharacterized protein</fullName>
    </submittedName>
</protein>
<evidence type="ECO:0000313" key="5">
    <source>
        <dbReference type="Proteomes" id="UP000282007"/>
    </source>
</evidence>
<name>A0A3M0CYL7_9EURY</name>
<feature type="region of interest" description="Disordered" evidence="1">
    <location>
        <begin position="395"/>
        <end position="414"/>
    </location>
</feature>